<keyword evidence="2" id="KW-1185">Reference proteome</keyword>
<reference evidence="1 2" key="1">
    <citation type="submission" date="2010-12" db="EMBL/GenBank/DDBJ databases">
        <title>The Genome Sequence of Micromonas pusilla virus SP1.</title>
        <authorList>
            <consortium name="The Broad Institute Genome Sequencing Platform"/>
            <person name="Henn M.R."/>
            <person name="Suttle C."/>
            <person name="Winget D."/>
            <person name="Chan A."/>
            <person name="Levin J."/>
            <person name="Malboeuf C."/>
            <person name="Casali M."/>
            <person name="Russ C."/>
            <person name="Lennon N."/>
            <person name="Chapman S.B."/>
            <person name="Erlich R."/>
            <person name="Young S.K."/>
            <person name="Yandava C."/>
            <person name="Zeng Q."/>
            <person name="Alvarado L."/>
            <person name="Anderson S."/>
            <person name="Berlin A."/>
            <person name="Chen Z."/>
            <person name="Freedman E."/>
            <person name="Gellesch M."/>
            <person name="Goldberg J."/>
            <person name="Green L."/>
            <person name="Griggs A."/>
            <person name="Gujja S."/>
            <person name="Heilman E.R."/>
            <person name="Heiman D."/>
            <person name="Hollinger A."/>
            <person name="Howarth C."/>
            <person name="Larson L."/>
            <person name="Mehta T."/>
            <person name="Pearson M."/>
            <person name="Roberts A."/>
            <person name="Ryan E."/>
            <person name="Saif S."/>
            <person name="Shea T."/>
            <person name="Shenoy N."/>
            <person name="Sisk P."/>
            <person name="Stolte C."/>
            <person name="Sykes S."/>
            <person name="White J."/>
            <person name="Haas B."/>
            <person name="Nusbaum C."/>
            <person name="Birren B."/>
        </authorList>
    </citation>
    <scope>NUCLEOTIDE SEQUENCE [LARGE SCALE GENOMIC DNA]</scope>
    <source>
        <strain evidence="1 2">SP1</strain>
    </source>
</reference>
<evidence type="ECO:0000313" key="2">
    <source>
        <dbReference type="Proteomes" id="UP000232710"/>
    </source>
</evidence>
<dbReference type="Proteomes" id="UP000232710">
    <property type="component" value="Segment"/>
</dbReference>
<organism evidence="1 2">
    <name type="scientific">Micromonas pusilla virus SP1</name>
    <name type="common">MpV-SP1</name>
    <dbReference type="NCBI Taxonomy" id="373996"/>
    <lineage>
        <taxon>Viruses</taxon>
        <taxon>Varidnaviria</taxon>
        <taxon>Bamfordvirae</taxon>
        <taxon>Nucleocytoviricota</taxon>
        <taxon>Megaviricetes</taxon>
        <taxon>Algavirales</taxon>
        <taxon>Phycodnaviridae</taxon>
        <taxon>Prasinovirus</taxon>
        <taxon>Prasinovirus micromonas</taxon>
    </lineage>
</organism>
<dbReference type="EMBL" id="JF974320">
    <property type="protein sequence ID" value="AET84927.1"/>
    <property type="molecule type" value="Genomic_DNA"/>
</dbReference>
<accession>G9E6A0</accession>
<proteinExistence type="predicted"/>
<evidence type="ECO:0000313" key="1">
    <source>
        <dbReference type="EMBL" id="AET84927.1"/>
    </source>
</evidence>
<name>G9E6A0_MPSP1</name>
<organismHost>
    <name type="scientific">Micromonas pusilla</name>
    <name type="common">Picoplanktonic green alga</name>
    <name type="synonym">Chromulina pusilla</name>
    <dbReference type="NCBI Taxonomy" id="38833"/>
</organismHost>
<sequence length="165" mass="19424">MTDTSFNFNSKMEQLNEYLHGKMEDLRGSWISKNSGYENDLCIILGFNCQKERYWDCEYNDLYIEIKKGKSIWLDEVRYSEIFMGINDKCKQKTITIFLIPSKDKNKIENIIIVDSQKLIDYLKIDAKSAEFLLTRREIINRTLNCQQSVSLKDLKSMADYIVSS</sequence>
<protein>
    <submittedName>
        <fullName evidence="1">Uncharacterized protein</fullName>
    </submittedName>
</protein>
<gene>
    <name evidence="1" type="ORF">MPXG_00129</name>
</gene>